<protein>
    <submittedName>
        <fullName evidence="3">Uncharacterized protein</fullName>
    </submittedName>
</protein>
<feature type="compositionally biased region" description="Pro residues" evidence="1">
    <location>
        <begin position="54"/>
        <end position="134"/>
    </location>
</feature>
<dbReference type="AlphaFoldDB" id="A0A3D9SI16"/>
<evidence type="ECO:0000256" key="2">
    <source>
        <dbReference type="SAM" id="Phobius"/>
    </source>
</evidence>
<evidence type="ECO:0000313" key="3">
    <source>
        <dbReference type="EMBL" id="REE95558.1"/>
    </source>
</evidence>
<feature type="compositionally biased region" description="Low complexity" evidence="1">
    <location>
        <begin position="37"/>
        <end position="53"/>
    </location>
</feature>
<dbReference type="Proteomes" id="UP000256661">
    <property type="component" value="Unassembled WGS sequence"/>
</dbReference>
<evidence type="ECO:0000256" key="1">
    <source>
        <dbReference type="SAM" id="MobiDB-lite"/>
    </source>
</evidence>
<dbReference type="EMBL" id="QTTT01000001">
    <property type="protein sequence ID" value="REE95558.1"/>
    <property type="molecule type" value="Genomic_DNA"/>
</dbReference>
<proteinExistence type="predicted"/>
<keyword evidence="2" id="KW-0812">Transmembrane</keyword>
<evidence type="ECO:0000313" key="4">
    <source>
        <dbReference type="Proteomes" id="UP000256661"/>
    </source>
</evidence>
<feature type="region of interest" description="Disordered" evidence="1">
    <location>
        <begin position="37"/>
        <end position="139"/>
    </location>
</feature>
<reference evidence="3 4" key="1">
    <citation type="submission" date="2018-08" db="EMBL/GenBank/DDBJ databases">
        <title>Sequencing the genomes of 1000 actinobacteria strains.</title>
        <authorList>
            <person name="Klenk H.-P."/>
        </authorList>
    </citation>
    <scope>NUCLEOTIDE SEQUENCE [LARGE SCALE GENOMIC DNA]</scope>
    <source>
        <strain evidence="3 4">DSM 43927</strain>
    </source>
</reference>
<dbReference type="RefSeq" id="WP_211328510.1">
    <property type="nucleotide sequence ID" value="NZ_QTTT01000001.1"/>
</dbReference>
<keyword evidence="2" id="KW-1133">Transmembrane helix</keyword>
<keyword evidence="4" id="KW-1185">Reference proteome</keyword>
<feature type="transmembrane region" description="Helical" evidence="2">
    <location>
        <begin position="323"/>
        <end position="342"/>
    </location>
</feature>
<comment type="caution">
    <text evidence="3">The sequence shown here is derived from an EMBL/GenBank/DDBJ whole genome shotgun (WGS) entry which is preliminary data.</text>
</comment>
<organism evidence="3 4">
    <name type="scientific">Thermomonospora umbrina</name>
    <dbReference type="NCBI Taxonomy" id="111806"/>
    <lineage>
        <taxon>Bacteria</taxon>
        <taxon>Bacillati</taxon>
        <taxon>Actinomycetota</taxon>
        <taxon>Actinomycetes</taxon>
        <taxon>Streptosporangiales</taxon>
        <taxon>Thermomonosporaceae</taxon>
        <taxon>Thermomonospora</taxon>
    </lineage>
</organism>
<dbReference type="PRINTS" id="PR01217">
    <property type="entry name" value="PRICHEXTENSN"/>
</dbReference>
<keyword evidence="2" id="KW-0472">Membrane</keyword>
<dbReference type="PROSITE" id="PS51257">
    <property type="entry name" value="PROKAR_LIPOPROTEIN"/>
    <property type="match status" value="1"/>
</dbReference>
<gene>
    <name evidence="3" type="ORF">DFJ69_0948</name>
</gene>
<accession>A0A3D9SI16</accession>
<name>A0A3D9SI16_9ACTN</name>
<sequence>MAAYRRSGSGKPVALGFGAVVIIGACVVAPAIALADDPAATPSPTTEESATPASPDPTTPPPDPEPTTPAPEPTTPGPEPTTPGPKPTTPGPKPTTPGPKPTTPGPKPTTPPENPDGPGKPGPKPSNPAKPGLPPKGTTVAVTMALSDPVVSPGGSTTVTANVASGAVPATGVRVVFSGSGFTVNRCTVSVPCNLGTVTSSGQSISATVTVPSSASAGSSITVYATVTAARSTPQTKWALLGVASSSGDGGGGGYNGALPPGLFPGGSDPLNPGGVPQAVLPPVASPQIAPGLMQMTPVAAIGANDEDGDWPGPLGEVAAVHAGWLSALLASIGLLMTSLLYSRRTRPAAPGLLRSLTLGRDVRRKLGGKLPTESRLRTLPPEPAE</sequence>